<evidence type="ECO:0000256" key="2">
    <source>
        <dbReference type="PIRSR" id="PIRSR601310-3"/>
    </source>
</evidence>
<organism evidence="5 6">
    <name type="scientific">Candidatus Gottesmanbacteria bacterium RBG_16_37_8</name>
    <dbReference type="NCBI Taxonomy" id="1798371"/>
    <lineage>
        <taxon>Bacteria</taxon>
        <taxon>Candidatus Gottesmaniibacteriota</taxon>
    </lineage>
</organism>
<dbReference type="GO" id="GO:0003824">
    <property type="term" value="F:catalytic activity"/>
    <property type="evidence" value="ECO:0007669"/>
    <property type="project" value="InterPro"/>
</dbReference>
<dbReference type="InterPro" id="IPR001310">
    <property type="entry name" value="Histidine_triad_HIT"/>
</dbReference>
<protein>
    <submittedName>
        <fullName evidence="5">Histidine triad nucleotide-binding protein</fullName>
    </submittedName>
</protein>
<dbReference type="Pfam" id="PF01230">
    <property type="entry name" value="HIT"/>
    <property type="match status" value="1"/>
</dbReference>
<dbReference type="InterPro" id="IPR019808">
    <property type="entry name" value="Histidine_triad_CS"/>
</dbReference>
<comment type="caution">
    <text evidence="5">The sequence shown here is derived from an EMBL/GenBank/DDBJ whole genome shotgun (WGS) entry which is preliminary data.</text>
</comment>
<dbReference type="SUPFAM" id="SSF54197">
    <property type="entry name" value="HIT-like"/>
    <property type="match status" value="1"/>
</dbReference>
<dbReference type="STRING" id="1798371.A2W14_02410"/>
<dbReference type="PROSITE" id="PS00892">
    <property type="entry name" value="HIT_1"/>
    <property type="match status" value="1"/>
</dbReference>
<evidence type="ECO:0000259" key="4">
    <source>
        <dbReference type="PROSITE" id="PS51084"/>
    </source>
</evidence>
<evidence type="ECO:0000256" key="1">
    <source>
        <dbReference type="PIRSR" id="PIRSR601310-1"/>
    </source>
</evidence>
<accession>A0A1F5YTS7</accession>
<proteinExistence type="predicted"/>
<feature type="short sequence motif" description="Histidine triad motif" evidence="2 3">
    <location>
        <begin position="98"/>
        <end position="102"/>
    </location>
</feature>
<dbReference type="Gene3D" id="3.30.428.10">
    <property type="entry name" value="HIT-like"/>
    <property type="match status" value="1"/>
</dbReference>
<dbReference type="InterPro" id="IPR011146">
    <property type="entry name" value="HIT-like"/>
</dbReference>
<dbReference type="EMBL" id="MFJA01000031">
    <property type="protein sequence ID" value="OGG03322.1"/>
    <property type="molecule type" value="Genomic_DNA"/>
</dbReference>
<sequence length="116" mass="12696">MENCIFCKIIKGEIPSKKVLENNKVIAFYDISPKAPVHVLIVPKKHINSLMDVKKKDKDLMGELLTTATGIAQNLGLNSGGYKLVVNNGRGAGQLVFHLHFHLLGGWKKDATGFAV</sequence>
<dbReference type="PROSITE" id="PS51084">
    <property type="entry name" value="HIT_2"/>
    <property type="match status" value="1"/>
</dbReference>
<dbReference type="PANTHER" id="PTHR23089">
    <property type="entry name" value="HISTIDINE TRIAD HIT PROTEIN"/>
    <property type="match status" value="1"/>
</dbReference>
<name>A0A1F5YTS7_9BACT</name>
<dbReference type="InterPro" id="IPR036265">
    <property type="entry name" value="HIT-like_sf"/>
</dbReference>
<evidence type="ECO:0000313" key="6">
    <source>
        <dbReference type="Proteomes" id="UP000176665"/>
    </source>
</evidence>
<feature type="domain" description="HIT" evidence="4">
    <location>
        <begin position="5"/>
        <end position="113"/>
    </location>
</feature>
<dbReference type="Proteomes" id="UP000176665">
    <property type="component" value="Unassembled WGS sequence"/>
</dbReference>
<feature type="active site" description="Tele-AMP-histidine intermediate" evidence="1">
    <location>
        <position position="100"/>
    </location>
</feature>
<dbReference type="CDD" id="cd01276">
    <property type="entry name" value="PKCI_related"/>
    <property type="match status" value="1"/>
</dbReference>
<reference evidence="5 6" key="1">
    <citation type="journal article" date="2016" name="Nat. Commun.">
        <title>Thousands of microbial genomes shed light on interconnected biogeochemical processes in an aquifer system.</title>
        <authorList>
            <person name="Anantharaman K."/>
            <person name="Brown C.T."/>
            <person name="Hug L.A."/>
            <person name="Sharon I."/>
            <person name="Castelle C.J."/>
            <person name="Probst A.J."/>
            <person name="Thomas B.C."/>
            <person name="Singh A."/>
            <person name="Wilkins M.J."/>
            <person name="Karaoz U."/>
            <person name="Brodie E.L."/>
            <person name="Williams K.H."/>
            <person name="Hubbard S.S."/>
            <person name="Banfield J.F."/>
        </authorList>
    </citation>
    <scope>NUCLEOTIDE SEQUENCE [LARGE SCALE GENOMIC DNA]</scope>
</reference>
<evidence type="ECO:0000313" key="5">
    <source>
        <dbReference type="EMBL" id="OGG03322.1"/>
    </source>
</evidence>
<dbReference type="AlphaFoldDB" id="A0A1F5YTS7"/>
<gene>
    <name evidence="5" type="ORF">A2W14_02410</name>
</gene>
<dbReference type="PRINTS" id="PR00332">
    <property type="entry name" value="HISTRIAD"/>
</dbReference>
<evidence type="ECO:0000256" key="3">
    <source>
        <dbReference type="PROSITE-ProRule" id="PRU00464"/>
    </source>
</evidence>